<name>A0A076LJP1_9GAMM</name>
<dbReference type="EMBL" id="CP006664">
    <property type="protein sequence ID" value="AIJ08181.1"/>
    <property type="molecule type" value="Genomic_DNA"/>
</dbReference>
<dbReference type="HOGENOM" id="CLU_3288773_0_0_6"/>
<reference evidence="1 2" key="1">
    <citation type="journal article" date="2012" name="PLoS ONE">
        <title>Edwardsiella comparative phylogenomics reveal the new intra/inter-species taxonomic relationships, virulence evolution and niche adaptation mechanisms.</title>
        <authorList>
            <person name="Yang M."/>
            <person name="Lv Y."/>
            <person name="Xiao J."/>
            <person name="Wu H."/>
            <person name="Zheng H."/>
            <person name="Liu Q."/>
            <person name="Zhang Y."/>
            <person name="Wang Q."/>
        </authorList>
    </citation>
    <scope>NUCLEOTIDE SEQUENCE [LARGE SCALE GENOMIC DNA]</scope>
    <source>
        <strain evidence="2">080813</strain>
    </source>
</reference>
<dbReference type="AlphaFoldDB" id="A0A076LJP1"/>
<accession>A0A076LJP1</accession>
<sequence length="40" mass="4608">MTSLNLKKILNCAHFHHLAQKNVISDSFHPTVQRDLFFVG</sequence>
<evidence type="ECO:0000313" key="2">
    <source>
        <dbReference type="Proteomes" id="UP000028681"/>
    </source>
</evidence>
<proteinExistence type="predicted"/>
<dbReference type="KEGG" id="ete:ETEE_1733"/>
<evidence type="ECO:0000313" key="1">
    <source>
        <dbReference type="EMBL" id="AIJ08181.1"/>
    </source>
</evidence>
<dbReference type="Proteomes" id="UP000028681">
    <property type="component" value="Chromosome"/>
</dbReference>
<gene>
    <name evidence="1" type="ORF">ETEE_1733</name>
</gene>
<organism evidence="1 2">
    <name type="scientific">Edwardsiella anguillarum ET080813</name>
    <dbReference type="NCBI Taxonomy" id="667120"/>
    <lineage>
        <taxon>Bacteria</taxon>
        <taxon>Pseudomonadati</taxon>
        <taxon>Pseudomonadota</taxon>
        <taxon>Gammaproteobacteria</taxon>
        <taxon>Enterobacterales</taxon>
        <taxon>Hafniaceae</taxon>
        <taxon>Edwardsiella</taxon>
    </lineage>
</organism>
<protein>
    <submittedName>
        <fullName evidence="1">Uncharacterized protein</fullName>
    </submittedName>
</protein>